<dbReference type="Proteomes" id="UP000290191">
    <property type="component" value="Unassembled WGS sequence"/>
</dbReference>
<dbReference type="PROSITE" id="PS50887">
    <property type="entry name" value="GGDEF"/>
    <property type="match status" value="1"/>
</dbReference>
<protein>
    <recommendedName>
        <fullName evidence="1">diguanylate cyclase</fullName>
        <ecNumber evidence="1">2.7.7.65</ecNumber>
    </recommendedName>
</protein>
<dbReference type="GO" id="GO:0005886">
    <property type="term" value="C:plasma membrane"/>
    <property type="evidence" value="ECO:0007669"/>
    <property type="project" value="TreeGrafter"/>
</dbReference>
<organism evidence="4 5">
    <name type="scientific">Halarcobacter anaerophilus</name>
    <dbReference type="NCBI Taxonomy" id="877500"/>
    <lineage>
        <taxon>Bacteria</taxon>
        <taxon>Pseudomonadati</taxon>
        <taxon>Campylobacterota</taxon>
        <taxon>Epsilonproteobacteria</taxon>
        <taxon>Campylobacterales</taxon>
        <taxon>Arcobacteraceae</taxon>
        <taxon>Halarcobacter</taxon>
    </lineage>
</organism>
<evidence type="ECO:0000313" key="4">
    <source>
        <dbReference type="EMBL" id="RXJ61421.1"/>
    </source>
</evidence>
<dbReference type="SMART" id="SM00267">
    <property type="entry name" value="GGDEF"/>
    <property type="match status" value="1"/>
</dbReference>
<comment type="caution">
    <text evidence="4">The sequence shown here is derived from an EMBL/GenBank/DDBJ whole genome shotgun (WGS) entry which is preliminary data.</text>
</comment>
<evidence type="ECO:0000259" key="3">
    <source>
        <dbReference type="PROSITE" id="PS50887"/>
    </source>
</evidence>
<accession>A0A4Q0XZQ5</accession>
<dbReference type="PANTHER" id="PTHR45138">
    <property type="entry name" value="REGULATORY COMPONENTS OF SENSORY TRANSDUCTION SYSTEM"/>
    <property type="match status" value="1"/>
</dbReference>
<feature type="domain" description="GGDEF" evidence="3">
    <location>
        <begin position="180"/>
        <end position="312"/>
    </location>
</feature>
<sequence>MMQENRLFEALLDVIPFAAYAVDVETYEVVYANKMMSESLFAPREEFCWKKVFGQEEICAWCQVPSLKQRSKQYKNDKLISSFFDEATDKWFQAFDELISWPDGRTVKYTILVDISEQKEIQASMIKTHAKLAIQSKKLQQANKKLKYLSEKDYLTGIDNRRSYFKKGIELFEAPLEEPYELYVSMLDLDKFKNINDTFGHNIGDDVLKEFTKIIENQLDENDIFARLGGEEFSIILVSDNKDDVITKFETIKNRVKNIDLKVDGKPLEISVSIGFDRRNKEDKSLDMILERVDGYLYDAKNEGRDRLKFRL</sequence>
<dbReference type="GO" id="GO:0043709">
    <property type="term" value="P:cell adhesion involved in single-species biofilm formation"/>
    <property type="evidence" value="ECO:0007669"/>
    <property type="project" value="TreeGrafter"/>
</dbReference>
<evidence type="ECO:0000256" key="1">
    <source>
        <dbReference type="ARBA" id="ARBA00012528"/>
    </source>
</evidence>
<dbReference type="GO" id="GO:1902201">
    <property type="term" value="P:negative regulation of bacterial-type flagellum-dependent cell motility"/>
    <property type="evidence" value="ECO:0007669"/>
    <property type="project" value="TreeGrafter"/>
</dbReference>
<dbReference type="EMBL" id="PDKO01000015">
    <property type="protein sequence ID" value="RXJ61421.1"/>
    <property type="molecule type" value="Genomic_DNA"/>
</dbReference>
<dbReference type="OrthoDB" id="9778432at2"/>
<dbReference type="GO" id="GO:0052621">
    <property type="term" value="F:diguanylate cyclase activity"/>
    <property type="evidence" value="ECO:0007669"/>
    <property type="project" value="UniProtKB-EC"/>
</dbReference>
<dbReference type="InterPro" id="IPR000160">
    <property type="entry name" value="GGDEF_dom"/>
</dbReference>
<comment type="catalytic activity">
    <reaction evidence="2">
        <text>2 GTP = 3',3'-c-di-GMP + 2 diphosphate</text>
        <dbReference type="Rhea" id="RHEA:24898"/>
        <dbReference type="ChEBI" id="CHEBI:33019"/>
        <dbReference type="ChEBI" id="CHEBI:37565"/>
        <dbReference type="ChEBI" id="CHEBI:58805"/>
        <dbReference type="EC" id="2.7.7.65"/>
    </reaction>
</comment>
<reference evidence="4 5" key="1">
    <citation type="submission" date="2017-10" db="EMBL/GenBank/DDBJ databases">
        <title>Genomics of the genus Arcobacter.</title>
        <authorList>
            <person name="Perez-Cataluna A."/>
            <person name="Figueras M.J."/>
        </authorList>
    </citation>
    <scope>NUCLEOTIDE SEQUENCE [LARGE SCALE GENOMIC DNA]</scope>
    <source>
        <strain evidence="4 5">DSM 24636</strain>
    </source>
</reference>
<dbReference type="SUPFAM" id="SSF55073">
    <property type="entry name" value="Nucleotide cyclase"/>
    <property type="match status" value="1"/>
</dbReference>
<dbReference type="Gene3D" id="3.30.70.270">
    <property type="match status" value="1"/>
</dbReference>
<evidence type="ECO:0000256" key="2">
    <source>
        <dbReference type="ARBA" id="ARBA00034247"/>
    </source>
</evidence>
<dbReference type="RefSeq" id="WP_052502605.1">
    <property type="nucleotide sequence ID" value="NZ_CP041070.1"/>
</dbReference>
<dbReference type="Pfam" id="PF00990">
    <property type="entry name" value="GGDEF"/>
    <property type="match status" value="1"/>
</dbReference>
<proteinExistence type="predicted"/>
<dbReference type="PANTHER" id="PTHR45138:SF9">
    <property type="entry name" value="DIGUANYLATE CYCLASE DGCM-RELATED"/>
    <property type="match status" value="1"/>
</dbReference>
<gene>
    <name evidence="4" type="ORF">CRV06_13425</name>
</gene>
<name>A0A4Q0XZQ5_9BACT</name>
<dbReference type="CDD" id="cd01949">
    <property type="entry name" value="GGDEF"/>
    <property type="match status" value="1"/>
</dbReference>
<dbReference type="FunFam" id="3.30.70.270:FF:000001">
    <property type="entry name" value="Diguanylate cyclase domain protein"/>
    <property type="match status" value="1"/>
</dbReference>
<dbReference type="InterPro" id="IPR029787">
    <property type="entry name" value="Nucleotide_cyclase"/>
</dbReference>
<evidence type="ECO:0000313" key="5">
    <source>
        <dbReference type="Proteomes" id="UP000290191"/>
    </source>
</evidence>
<dbReference type="InterPro" id="IPR043128">
    <property type="entry name" value="Rev_trsase/Diguanyl_cyclase"/>
</dbReference>
<dbReference type="InterPro" id="IPR050469">
    <property type="entry name" value="Diguanylate_Cyclase"/>
</dbReference>
<dbReference type="STRING" id="877500.GCA_000935065_01219"/>
<dbReference type="EC" id="2.7.7.65" evidence="1"/>
<dbReference type="AlphaFoldDB" id="A0A4Q0XZQ5"/>
<dbReference type="NCBIfam" id="TIGR00254">
    <property type="entry name" value="GGDEF"/>
    <property type="match status" value="1"/>
</dbReference>
<keyword evidence="5" id="KW-1185">Reference proteome</keyword>